<evidence type="ECO:0000313" key="1">
    <source>
        <dbReference type="EMBL" id="KAH9426226.1"/>
    </source>
</evidence>
<dbReference type="EMBL" id="NJHN03000012">
    <property type="protein sequence ID" value="KAH9426226.1"/>
    <property type="molecule type" value="Genomic_DNA"/>
</dbReference>
<dbReference type="SUPFAM" id="SSF56784">
    <property type="entry name" value="HAD-like"/>
    <property type="match status" value="1"/>
</dbReference>
<dbReference type="InterPro" id="IPR036412">
    <property type="entry name" value="HAD-like_sf"/>
</dbReference>
<comment type="caution">
    <text evidence="1">The sequence shown here is derived from an EMBL/GenBank/DDBJ whole genome shotgun (WGS) entry which is preliminary data.</text>
</comment>
<sequence>MEQQTSLHQITHVIFDMDGLILDTETLYAKAYKNVLGNYGKEYTLDLKIKIMGRSGLEGAEIIINECQLPLSVDEFVAKMTIEHEKVFGGHVPVMPGAERLIRHLYDHRIPIAIATSSKRYTFDLKTKEHGDLFKLFDHIVIASEDPEITAGKPDPQTFLVCASRFRPPPTKMTSVLVFEDSTNGVRAANAAGMISVWIPDPQIRSKQQIDAHYTLNSLLDFKPEQFALPPFSSNH</sequence>
<dbReference type="Proteomes" id="UP000887458">
    <property type="component" value="Unassembled WGS sequence"/>
</dbReference>
<dbReference type="Pfam" id="PF13419">
    <property type="entry name" value="HAD_2"/>
    <property type="match status" value="1"/>
</dbReference>
<name>A0ABQ8JUF8_DERPT</name>
<dbReference type="PANTHER" id="PTHR18901">
    <property type="entry name" value="2-DEOXYGLUCOSE-6-PHOSPHATE PHOSPHATASE 2"/>
    <property type="match status" value="1"/>
</dbReference>
<evidence type="ECO:0000313" key="2">
    <source>
        <dbReference type="Proteomes" id="UP000887458"/>
    </source>
</evidence>
<protein>
    <submittedName>
        <fullName evidence="1">Pseudouridine-5'-phosphatase</fullName>
    </submittedName>
</protein>
<dbReference type="PANTHER" id="PTHR18901:SF38">
    <property type="entry name" value="PSEUDOURIDINE-5'-PHOSPHATASE"/>
    <property type="match status" value="1"/>
</dbReference>
<dbReference type="Gene3D" id="1.10.150.240">
    <property type="entry name" value="Putative phosphatase, domain 2"/>
    <property type="match status" value="1"/>
</dbReference>
<dbReference type="SFLD" id="SFLDS00003">
    <property type="entry name" value="Haloacid_Dehalogenase"/>
    <property type="match status" value="1"/>
</dbReference>
<dbReference type="SFLD" id="SFLDG01129">
    <property type="entry name" value="C1.5:_HAD__Beta-PGM__Phosphata"/>
    <property type="match status" value="1"/>
</dbReference>
<gene>
    <name evidence="1" type="primary">HDHD1_5</name>
    <name evidence="1" type="ORF">DERP_007166</name>
</gene>
<organism evidence="1 2">
    <name type="scientific">Dermatophagoides pteronyssinus</name>
    <name type="common">European house dust mite</name>
    <dbReference type="NCBI Taxonomy" id="6956"/>
    <lineage>
        <taxon>Eukaryota</taxon>
        <taxon>Metazoa</taxon>
        <taxon>Ecdysozoa</taxon>
        <taxon>Arthropoda</taxon>
        <taxon>Chelicerata</taxon>
        <taxon>Arachnida</taxon>
        <taxon>Acari</taxon>
        <taxon>Acariformes</taxon>
        <taxon>Sarcoptiformes</taxon>
        <taxon>Astigmata</taxon>
        <taxon>Psoroptidia</taxon>
        <taxon>Analgoidea</taxon>
        <taxon>Pyroglyphidae</taxon>
        <taxon>Dermatophagoidinae</taxon>
        <taxon>Dermatophagoides</taxon>
    </lineage>
</organism>
<dbReference type="InterPro" id="IPR023214">
    <property type="entry name" value="HAD_sf"/>
</dbReference>
<dbReference type="NCBIfam" id="TIGR01509">
    <property type="entry name" value="HAD-SF-IA-v3"/>
    <property type="match status" value="1"/>
</dbReference>
<dbReference type="InterPro" id="IPR041492">
    <property type="entry name" value="HAD_2"/>
</dbReference>
<reference evidence="1 2" key="2">
    <citation type="journal article" date="2022" name="Mol. Biol. Evol.">
        <title>Comparative Genomics Reveals Insights into the Divergent Evolution of Astigmatic Mites and Household Pest Adaptations.</title>
        <authorList>
            <person name="Xiong Q."/>
            <person name="Wan A.T."/>
            <person name="Liu X."/>
            <person name="Fung C.S."/>
            <person name="Xiao X."/>
            <person name="Malainual N."/>
            <person name="Hou J."/>
            <person name="Wang L."/>
            <person name="Wang M."/>
            <person name="Yang K.Y."/>
            <person name="Cui Y."/>
            <person name="Leung E.L."/>
            <person name="Nong W."/>
            <person name="Shin S.K."/>
            <person name="Au S.W."/>
            <person name="Jeong K.Y."/>
            <person name="Chew F.T."/>
            <person name="Hui J.H."/>
            <person name="Leung T.F."/>
            <person name="Tungtrongchitr A."/>
            <person name="Zhong N."/>
            <person name="Liu Z."/>
            <person name="Tsui S.K."/>
        </authorList>
    </citation>
    <scope>NUCLEOTIDE SEQUENCE [LARGE SCALE GENOMIC DNA]</scope>
    <source>
        <strain evidence="1">Derp</strain>
    </source>
</reference>
<accession>A0ABQ8JUF8</accession>
<dbReference type="InterPro" id="IPR023198">
    <property type="entry name" value="PGP-like_dom2"/>
</dbReference>
<proteinExistence type="predicted"/>
<dbReference type="Gene3D" id="3.40.50.1000">
    <property type="entry name" value="HAD superfamily/HAD-like"/>
    <property type="match status" value="1"/>
</dbReference>
<dbReference type="SFLD" id="SFLDG01135">
    <property type="entry name" value="C1.5.6:_HAD__Beta-PGM__Phospha"/>
    <property type="match status" value="1"/>
</dbReference>
<keyword evidence="2" id="KW-1185">Reference proteome</keyword>
<dbReference type="InterPro" id="IPR006439">
    <property type="entry name" value="HAD-SF_hydro_IA"/>
</dbReference>
<reference evidence="1 2" key="1">
    <citation type="journal article" date="2018" name="J. Allergy Clin. Immunol.">
        <title>High-quality assembly of Dermatophagoides pteronyssinus genome and transcriptome reveals a wide range of novel allergens.</title>
        <authorList>
            <person name="Liu X.Y."/>
            <person name="Yang K.Y."/>
            <person name="Wang M.Q."/>
            <person name="Kwok J.S."/>
            <person name="Zeng X."/>
            <person name="Yang Z."/>
            <person name="Xiao X.J."/>
            <person name="Lau C.P."/>
            <person name="Li Y."/>
            <person name="Huang Z.M."/>
            <person name="Ba J.G."/>
            <person name="Yim A.K."/>
            <person name="Ouyang C.Y."/>
            <person name="Ngai S.M."/>
            <person name="Chan T.F."/>
            <person name="Leung E.L."/>
            <person name="Liu L."/>
            <person name="Liu Z.G."/>
            <person name="Tsui S.K."/>
        </authorList>
    </citation>
    <scope>NUCLEOTIDE SEQUENCE [LARGE SCALE GENOMIC DNA]</scope>
    <source>
        <strain evidence="1">Derp</strain>
    </source>
</reference>